<keyword evidence="4" id="KW-1185">Reference proteome</keyword>
<dbReference type="PANTHER" id="PTHR43833">
    <property type="entry name" value="POTASSIUM CHANNEL PROTEIN 2-RELATED-RELATED"/>
    <property type="match status" value="1"/>
</dbReference>
<dbReference type="PANTHER" id="PTHR43833:SF7">
    <property type="entry name" value="KTR SYSTEM POTASSIUM UPTAKE PROTEIN C"/>
    <property type="match status" value="1"/>
</dbReference>
<dbReference type="Proteomes" id="UP001235343">
    <property type="component" value="Unassembled WGS sequence"/>
</dbReference>
<dbReference type="InterPro" id="IPR036291">
    <property type="entry name" value="NAD(P)-bd_dom_sf"/>
</dbReference>
<dbReference type="Gene3D" id="3.30.70.1450">
    <property type="entry name" value="Regulator of K+ conductance, C-terminal domain"/>
    <property type="match status" value="1"/>
</dbReference>
<sequence length="221" mass="24960">MKQKKEFVVIGLGRFGGNLCKELTDTGVEVVAIDKDPERIQEYSSIVSHAVEIDAIDEESLKSIGIRNFDCVVVSIGEDLQASILITLILKEMDIKQVWVKARNEYHQKVLEKIGADRIIHPERDMARRIAHHIGSDKVTDYIEISKHYSIVEIIASNKLAGKTLNQLDVQDKFHCTIVAIKKNENDISIIPSLDTVIDLNDILVTIGKNTDLERFEDLRV</sequence>
<dbReference type="InterPro" id="IPR036721">
    <property type="entry name" value="RCK_C_sf"/>
</dbReference>
<feature type="domain" description="RCK N-terminal" evidence="1">
    <location>
        <begin position="4"/>
        <end position="120"/>
    </location>
</feature>
<evidence type="ECO:0000259" key="1">
    <source>
        <dbReference type="PROSITE" id="PS51201"/>
    </source>
</evidence>
<feature type="domain" description="RCK C-terminal" evidence="2">
    <location>
        <begin position="137"/>
        <end position="221"/>
    </location>
</feature>
<proteinExistence type="predicted"/>
<dbReference type="InterPro" id="IPR003148">
    <property type="entry name" value="RCK_N"/>
</dbReference>
<dbReference type="Gene3D" id="3.40.50.720">
    <property type="entry name" value="NAD(P)-binding Rossmann-like Domain"/>
    <property type="match status" value="1"/>
</dbReference>
<gene>
    <name evidence="3" type="ORF">QQS35_21585</name>
</gene>
<dbReference type="InterPro" id="IPR006037">
    <property type="entry name" value="RCK_C"/>
</dbReference>
<evidence type="ECO:0000259" key="2">
    <source>
        <dbReference type="PROSITE" id="PS51202"/>
    </source>
</evidence>
<accession>A0ABT7LAZ5</accession>
<organism evidence="3 4">
    <name type="scientific">Aquibacillus rhizosphaerae</name>
    <dbReference type="NCBI Taxonomy" id="3051431"/>
    <lineage>
        <taxon>Bacteria</taxon>
        <taxon>Bacillati</taxon>
        <taxon>Bacillota</taxon>
        <taxon>Bacilli</taxon>
        <taxon>Bacillales</taxon>
        <taxon>Bacillaceae</taxon>
        <taxon>Aquibacillus</taxon>
    </lineage>
</organism>
<dbReference type="PROSITE" id="PS51202">
    <property type="entry name" value="RCK_C"/>
    <property type="match status" value="1"/>
</dbReference>
<dbReference type="Pfam" id="PF02080">
    <property type="entry name" value="TrkA_C"/>
    <property type="match status" value="1"/>
</dbReference>
<dbReference type="Pfam" id="PF02254">
    <property type="entry name" value="TrkA_N"/>
    <property type="match status" value="1"/>
</dbReference>
<evidence type="ECO:0000313" key="4">
    <source>
        <dbReference type="Proteomes" id="UP001235343"/>
    </source>
</evidence>
<dbReference type="EMBL" id="JASTZU010000063">
    <property type="protein sequence ID" value="MDL4843033.1"/>
    <property type="molecule type" value="Genomic_DNA"/>
</dbReference>
<dbReference type="SUPFAM" id="SSF116726">
    <property type="entry name" value="TrkA C-terminal domain-like"/>
    <property type="match status" value="1"/>
</dbReference>
<evidence type="ECO:0000313" key="3">
    <source>
        <dbReference type="EMBL" id="MDL4843033.1"/>
    </source>
</evidence>
<dbReference type="PROSITE" id="PS51201">
    <property type="entry name" value="RCK_N"/>
    <property type="match status" value="1"/>
</dbReference>
<dbReference type="SUPFAM" id="SSF51735">
    <property type="entry name" value="NAD(P)-binding Rossmann-fold domains"/>
    <property type="match status" value="1"/>
</dbReference>
<reference evidence="3 4" key="1">
    <citation type="submission" date="2023-06" db="EMBL/GenBank/DDBJ databases">
        <title>Aquibacillus rhizosphaerae LR5S19.</title>
        <authorList>
            <person name="Sun J.-Q."/>
        </authorList>
    </citation>
    <scope>NUCLEOTIDE SEQUENCE [LARGE SCALE GENOMIC DNA]</scope>
    <source>
        <strain evidence="3 4">LR5S19</strain>
    </source>
</reference>
<comment type="caution">
    <text evidence="3">The sequence shown here is derived from an EMBL/GenBank/DDBJ whole genome shotgun (WGS) entry which is preliminary data.</text>
</comment>
<dbReference type="InterPro" id="IPR050721">
    <property type="entry name" value="Trk_Ktr_HKT_K-transport"/>
</dbReference>
<protein>
    <submittedName>
        <fullName evidence="3">TrkA family potassium uptake protein</fullName>
    </submittedName>
</protein>
<name>A0ABT7LAZ5_9BACI</name>
<dbReference type="RefSeq" id="WP_285934325.1">
    <property type="nucleotide sequence ID" value="NZ_JASTZU010000063.1"/>
</dbReference>